<feature type="transmembrane region" description="Helical" evidence="2">
    <location>
        <begin position="6"/>
        <end position="29"/>
    </location>
</feature>
<dbReference type="EMBL" id="JAPQKP010000005">
    <property type="protein sequence ID" value="KAJ5189379.1"/>
    <property type="molecule type" value="Genomic_DNA"/>
</dbReference>
<feature type="region of interest" description="Disordered" evidence="1">
    <location>
        <begin position="65"/>
        <end position="88"/>
    </location>
</feature>
<protein>
    <submittedName>
        <fullName evidence="3">Uncharacterized protein</fullName>
    </submittedName>
</protein>
<keyword evidence="4" id="KW-1185">Reference proteome</keyword>
<comment type="caution">
    <text evidence="3">The sequence shown here is derived from an EMBL/GenBank/DDBJ whole genome shotgun (WGS) entry which is preliminary data.</text>
</comment>
<sequence length="88" mass="9481">MSGTIIGPAIGALISGLFSLAGQIVNPIVTHVLAQRRGRDGPQPILPVILAELSLFWGWWPSPGSNPQREPDLEQGLGANYVPMRNLR</sequence>
<accession>A0A9W9J420</accession>
<reference evidence="3" key="1">
    <citation type="submission" date="2022-11" db="EMBL/GenBank/DDBJ databases">
        <authorList>
            <person name="Petersen C."/>
        </authorList>
    </citation>
    <scope>NUCLEOTIDE SEQUENCE</scope>
    <source>
        <strain evidence="3">IBT 16849</strain>
    </source>
</reference>
<evidence type="ECO:0000313" key="4">
    <source>
        <dbReference type="Proteomes" id="UP001150879"/>
    </source>
</evidence>
<keyword evidence="2" id="KW-0472">Membrane</keyword>
<keyword evidence="2" id="KW-1133">Transmembrane helix</keyword>
<evidence type="ECO:0000256" key="2">
    <source>
        <dbReference type="SAM" id="Phobius"/>
    </source>
</evidence>
<dbReference type="Proteomes" id="UP001150879">
    <property type="component" value="Unassembled WGS sequence"/>
</dbReference>
<gene>
    <name evidence="3" type="ORF">N7472_008393</name>
</gene>
<reference evidence="3" key="2">
    <citation type="journal article" date="2023" name="IMA Fungus">
        <title>Comparative genomic study of the Penicillium genus elucidates a diverse pangenome and 15 lateral gene transfer events.</title>
        <authorList>
            <person name="Petersen C."/>
            <person name="Sorensen T."/>
            <person name="Nielsen M.R."/>
            <person name="Sondergaard T.E."/>
            <person name="Sorensen J.L."/>
            <person name="Fitzpatrick D.A."/>
            <person name="Frisvad J.C."/>
            <person name="Nielsen K.L."/>
        </authorList>
    </citation>
    <scope>NUCLEOTIDE SEQUENCE</scope>
    <source>
        <strain evidence="3">IBT 16849</strain>
    </source>
</reference>
<evidence type="ECO:0000256" key="1">
    <source>
        <dbReference type="SAM" id="MobiDB-lite"/>
    </source>
</evidence>
<name>A0A9W9J420_9EURO</name>
<proteinExistence type="predicted"/>
<evidence type="ECO:0000313" key="3">
    <source>
        <dbReference type="EMBL" id="KAJ5189379.1"/>
    </source>
</evidence>
<keyword evidence="2" id="KW-0812">Transmembrane</keyword>
<dbReference type="AlphaFoldDB" id="A0A9W9J420"/>
<organism evidence="3 4">
    <name type="scientific">Penicillium cf. griseofulvum</name>
    <dbReference type="NCBI Taxonomy" id="2972120"/>
    <lineage>
        <taxon>Eukaryota</taxon>
        <taxon>Fungi</taxon>
        <taxon>Dikarya</taxon>
        <taxon>Ascomycota</taxon>
        <taxon>Pezizomycotina</taxon>
        <taxon>Eurotiomycetes</taxon>
        <taxon>Eurotiomycetidae</taxon>
        <taxon>Eurotiales</taxon>
        <taxon>Aspergillaceae</taxon>
        <taxon>Penicillium</taxon>
    </lineage>
</organism>